<sequence>MSDGLSGDTARAPGVRLDYFERMYAAADDPWGFASRWYEERKYALTLAALPNPRFRSAFEPGCSIGVLTGLLAARCDRLLATDIVEAPLAAARQRVAALDHVEIRRLVVPEQWPTQTFDLVVLSEIGYYFERHDLDRVVAATTQSLDPDGCLVAVHWRHPVAEYPLTGDDVHETLAAADGLTRVSQHVERDFLLDVFVTRGPHDQA</sequence>
<gene>
    <name evidence="1" type="ordered locus">FraEuI1c_6535</name>
</gene>
<dbReference type="RefSeq" id="WP_013427623.1">
    <property type="nucleotide sequence ID" value="NC_014666.1"/>
</dbReference>
<dbReference type="InterPro" id="IPR008715">
    <property type="entry name" value="SAM-MeTfrase_NodS-like"/>
</dbReference>
<dbReference type="STRING" id="298654.FraEuI1c_6535"/>
<dbReference type="InterPro" id="IPR029063">
    <property type="entry name" value="SAM-dependent_MTases_sf"/>
</dbReference>
<evidence type="ECO:0000313" key="2">
    <source>
        <dbReference type="Proteomes" id="UP000002484"/>
    </source>
</evidence>
<dbReference type="Pfam" id="PF05401">
    <property type="entry name" value="NodS"/>
    <property type="match status" value="1"/>
</dbReference>
<dbReference type="GO" id="GO:0032259">
    <property type="term" value="P:methylation"/>
    <property type="evidence" value="ECO:0007669"/>
    <property type="project" value="UniProtKB-KW"/>
</dbReference>
<dbReference type="InParanoid" id="E3J8H7"/>
<dbReference type="eggNOG" id="COG4976">
    <property type="taxonomic scope" value="Bacteria"/>
</dbReference>
<dbReference type="SUPFAM" id="SSF53335">
    <property type="entry name" value="S-adenosyl-L-methionine-dependent methyltransferases"/>
    <property type="match status" value="1"/>
</dbReference>
<dbReference type="GO" id="GO:0009312">
    <property type="term" value="P:oligosaccharide biosynthetic process"/>
    <property type="evidence" value="ECO:0007669"/>
    <property type="project" value="InterPro"/>
</dbReference>
<protein>
    <submittedName>
        <fullName evidence="1">Methyltransferase type 12</fullName>
    </submittedName>
</protein>
<accession>E3J8H7</accession>
<keyword evidence="1" id="KW-0808">Transferase</keyword>
<dbReference type="KEGG" id="fri:FraEuI1c_6535"/>
<dbReference type="HOGENOM" id="CLU_091685_0_0_11"/>
<dbReference type="EMBL" id="CP002299">
    <property type="protein sequence ID" value="ADP84511.1"/>
    <property type="molecule type" value="Genomic_DNA"/>
</dbReference>
<keyword evidence="1" id="KW-0489">Methyltransferase</keyword>
<proteinExistence type="predicted"/>
<dbReference type="GO" id="GO:0008757">
    <property type="term" value="F:S-adenosylmethionine-dependent methyltransferase activity"/>
    <property type="evidence" value="ECO:0007669"/>
    <property type="project" value="InterPro"/>
</dbReference>
<reference evidence="1 2" key="1">
    <citation type="submission" date="2010-10" db="EMBL/GenBank/DDBJ databases">
        <title>Complete sequence of Frankia sp. EuI1c.</title>
        <authorList>
            <consortium name="US DOE Joint Genome Institute"/>
            <person name="Lucas S."/>
            <person name="Copeland A."/>
            <person name="Lapidus A."/>
            <person name="Cheng J.-F."/>
            <person name="Bruce D."/>
            <person name="Goodwin L."/>
            <person name="Pitluck S."/>
            <person name="Chertkov O."/>
            <person name="Detter J.C."/>
            <person name="Han C."/>
            <person name="Tapia R."/>
            <person name="Land M."/>
            <person name="Hauser L."/>
            <person name="Jeffries C."/>
            <person name="Kyrpides N."/>
            <person name="Ivanova N."/>
            <person name="Mikhailova N."/>
            <person name="Beauchemin N."/>
            <person name="Sen A."/>
            <person name="Sur S.A."/>
            <person name="Gtari M."/>
            <person name="Wall L."/>
            <person name="Tisa L."/>
            <person name="Woyke T."/>
        </authorList>
    </citation>
    <scope>NUCLEOTIDE SEQUENCE [LARGE SCALE GENOMIC DNA]</scope>
    <source>
        <strain evidence="2">DSM 45817 / CECT 9037 / EuI1c</strain>
    </source>
</reference>
<dbReference type="AlphaFoldDB" id="E3J8H7"/>
<dbReference type="Proteomes" id="UP000002484">
    <property type="component" value="Chromosome"/>
</dbReference>
<evidence type="ECO:0000313" key="1">
    <source>
        <dbReference type="EMBL" id="ADP84511.1"/>
    </source>
</evidence>
<organism evidence="1 2">
    <name type="scientific">Pseudofrankia inefficax (strain DSM 45817 / CECT 9037 / DDB 130130 / EuI1c)</name>
    <name type="common">Frankia inefficax</name>
    <dbReference type="NCBI Taxonomy" id="298654"/>
    <lineage>
        <taxon>Bacteria</taxon>
        <taxon>Bacillati</taxon>
        <taxon>Actinomycetota</taxon>
        <taxon>Actinomycetes</taxon>
        <taxon>Frankiales</taxon>
        <taxon>Frankiaceae</taxon>
        <taxon>Pseudofrankia</taxon>
    </lineage>
</organism>
<dbReference type="CDD" id="cd02440">
    <property type="entry name" value="AdoMet_MTases"/>
    <property type="match status" value="1"/>
</dbReference>
<keyword evidence="2" id="KW-1185">Reference proteome</keyword>
<dbReference type="Gene3D" id="3.40.50.150">
    <property type="entry name" value="Vaccinia Virus protein VP39"/>
    <property type="match status" value="1"/>
</dbReference>
<name>E3J8H7_PSEI1</name>